<feature type="domain" description="Topo IIA-type catalytic" evidence="11">
    <location>
        <begin position="40"/>
        <end position="509"/>
    </location>
</feature>
<dbReference type="RefSeq" id="WP_345405542.1">
    <property type="nucleotide sequence ID" value="NZ_BAABHG010000018.1"/>
</dbReference>
<dbReference type="InterPro" id="IPR013760">
    <property type="entry name" value="Topo_IIA-like_dom_sf"/>
</dbReference>
<evidence type="ECO:0000256" key="10">
    <source>
        <dbReference type="SAM" id="MobiDB-lite"/>
    </source>
</evidence>
<reference evidence="13" key="1">
    <citation type="journal article" date="2019" name="Int. J. Syst. Evol. Microbiol.">
        <title>The Global Catalogue of Microorganisms (GCM) 10K type strain sequencing project: providing services to taxonomists for standard genome sequencing and annotation.</title>
        <authorList>
            <consortium name="The Broad Institute Genomics Platform"/>
            <consortium name="The Broad Institute Genome Sequencing Center for Infectious Disease"/>
            <person name="Wu L."/>
            <person name="Ma J."/>
        </authorList>
    </citation>
    <scope>NUCLEOTIDE SEQUENCE [LARGE SCALE GENOMIC DNA]</scope>
    <source>
        <strain evidence="13">CGMCC 4.7643</strain>
    </source>
</reference>
<dbReference type="InterPro" id="IPR050220">
    <property type="entry name" value="Type_II_DNA_Topoisomerases"/>
</dbReference>
<dbReference type="PANTHER" id="PTHR43493">
    <property type="entry name" value="DNA GYRASE/TOPOISOMERASE SUBUNIT A"/>
    <property type="match status" value="1"/>
</dbReference>
<organism evidence="12 13">
    <name type="scientific">Amycolatopsis samaneae</name>
    <dbReference type="NCBI Taxonomy" id="664691"/>
    <lineage>
        <taxon>Bacteria</taxon>
        <taxon>Bacillati</taxon>
        <taxon>Actinomycetota</taxon>
        <taxon>Actinomycetes</taxon>
        <taxon>Pseudonocardiales</taxon>
        <taxon>Pseudonocardiaceae</taxon>
        <taxon>Amycolatopsis</taxon>
    </lineage>
</organism>
<evidence type="ECO:0000256" key="8">
    <source>
        <dbReference type="HAMAP-Rule" id="MF_01897"/>
    </source>
</evidence>
<dbReference type="PANTHER" id="PTHR43493:SF5">
    <property type="entry name" value="DNA GYRASE SUBUNIT A, CHLOROPLASTIC_MITOCHONDRIAL"/>
    <property type="match status" value="1"/>
</dbReference>
<evidence type="ECO:0000313" key="13">
    <source>
        <dbReference type="Proteomes" id="UP001597419"/>
    </source>
</evidence>
<comment type="function">
    <text evidence="8">A type II topoisomerase that negatively supercoils closed circular double-stranded (ds) DNA in an ATP-dependent manner to modulate DNA topology and maintain chromosomes in an underwound state. Negative supercoiling favors strand separation, and DNA replication, transcription, recombination and repair, all of which involve strand separation. Also able to catalyze the interconversion of other topological isomers of dsDNA rings, including catenanes and knotted rings. Type II topoisomerases break and join 2 DNA strands simultaneously in an ATP-dependent manner.</text>
</comment>
<evidence type="ECO:0000256" key="3">
    <source>
        <dbReference type="ARBA" id="ARBA00022741"/>
    </source>
</evidence>
<dbReference type="SUPFAM" id="SSF101904">
    <property type="entry name" value="GyrA/ParC C-terminal domain-like"/>
    <property type="match status" value="1"/>
</dbReference>
<dbReference type="Gene3D" id="1.10.268.10">
    <property type="entry name" value="Topoisomerase, domain 3"/>
    <property type="match status" value="1"/>
</dbReference>
<evidence type="ECO:0000256" key="2">
    <source>
        <dbReference type="ARBA" id="ARBA00008263"/>
    </source>
</evidence>
<dbReference type="Pfam" id="PF00521">
    <property type="entry name" value="DNA_topoisoIV"/>
    <property type="match status" value="1"/>
</dbReference>
<feature type="region of interest" description="Disordered" evidence="10">
    <location>
        <begin position="815"/>
        <end position="842"/>
    </location>
</feature>
<proteinExistence type="inferred from homology"/>
<dbReference type="InterPro" id="IPR006691">
    <property type="entry name" value="GyrA/parC_rep"/>
</dbReference>
<sequence>MTETLPPAPDHDRIEPVDIQQEMQRSYIDYAMSVIVSRALPDVRDGLKPVARRILYSMFDSGFRPDRGYNKCSRVVGDVMGNYHPHGDSAIYDALVRLAQPWSMRYPLIDGQGNFGSPGNDPAAAMRYTESRLAPLAMHMLADIEEDTVDFSDNYDGRTQEPDVLPSRFPNLLVNGGTGIAVGMATNIPPHNLREVADGVVWALENPEATDDELLAALLVRVKGPDFPTKGLILGTSGIEDAYRTGRGSIRMRAVVEVDEDAKGRTILVVTELPYQVNPDNLVENIANLVRDGKVTGISDIADETNSRRGMRIVITLKRDAVAQVVLNNLYKHTQLQQNFGVNMLALVDGVPRTLRLDQIIRHYVKHQMDVIVRRTRYRLRKAEERAHILRGLVKALDMLDEVIALIRRSPSADEARPGLMSLLDIDEIQATAILDMQLRRLAALERQRIIDTLAEIELEIADLKDILAKPERQRQIIRDELMEIVDKYGDDRKTQIIPFGGDVSIEDLIAVEDVVVTITRTGYAKRTKTDLYRSQKRGGKGVQGATLKQDDIVQHFFVCSTHDWILFFTNKGRVYRAKAYDLPEANRNARGQHVANLLAFQPDEQIAQVIEIPNYEVAPYLVLATRRGLVKKTKLGDFDSNRAGGLIAVNLREGDELVGAVLAAAEDDLLLVSAEGQSIRFHATDEALRPMGRATSGVLGMRFNDGDELLAISVVKPEKFLLVATDGGYAKRTPIEDYPVQGRGGKGVLTIQHDRKRGRLVGALIVDADDELYAITSSGGVIRTPAGDVRKAGRQTKGVRLMNLGEGTTLLAVARNADEPSDVANDDSSEQGEETTDTASE</sequence>
<dbReference type="NCBIfam" id="NF004043">
    <property type="entry name" value="PRK05560.1"/>
    <property type="match status" value="1"/>
</dbReference>
<keyword evidence="8" id="KW-0963">Cytoplasm</keyword>
<evidence type="ECO:0000256" key="5">
    <source>
        <dbReference type="ARBA" id="ARBA00023029"/>
    </source>
</evidence>
<comment type="miscellaneous">
    <text evidence="8">Few gyrases are as efficient as E.coli at forming negative supercoils. Not all organisms have 2 type II topoisomerases; in organisms with a single type II topoisomerase this enzyme also has to decatenate newly replicated chromosomes.</text>
</comment>
<dbReference type="InterPro" id="IPR005743">
    <property type="entry name" value="GyrA"/>
</dbReference>
<comment type="catalytic activity">
    <reaction evidence="1 8 9">
        <text>ATP-dependent breakage, passage and rejoining of double-stranded DNA.</text>
        <dbReference type="EC" id="5.6.2.2"/>
    </reaction>
</comment>
<keyword evidence="5 8" id="KW-0799">Topoisomerase</keyword>
<dbReference type="NCBIfam" id="TIGR01063">
    <property type="entry name" value="gyrA"/>
    <property type="match status" value="1"/>
</dbReference>
<comment type="similarity">
    <text evidence="2 8">Belongs to the type II topoisomerase GyrA/ParC subunit family.</text>
</comment>
<feature type="short sequence motif" description="GyrA-box" evidence="8">
    <location>
        <begin position="536"/>
        <end position="542"/>
    </location>
</feature>
<dbReference type="PROSITE" id="PS52040">
    <property type="entry name" value="TOPO_IIA"/>
    <property type="match status" value="1"/>
</dbReference>
<evidence type="ECO:0000256" key="6">
    <source>
        <dbReference type="ARBA" id="ARBA00023125"/>
    </source>
</evidence>
<dbReference type="SMART" id="SM00434">
    <property type="entry name" value="TOP4c"/>
    <property type="match status" value="1"/>
</dbReference>
<protein>
    <recommendedName>
        <fullName evidence="8">DNA gyrase subunit A</fullName>
        <ecNumber evidence="8">5.6.2.2</ecNumber>
    </recommendedName>
</protein>
<accession>A0ABW5GJW3</accession>
<dbReference type="GO" id="GO:0003918">
    <property type="term" value="F:DNA topoisomerase type II (double strand cut, ATP-hydrolyzing) activity"/>
    <property type="evidence" value="ECO:0007669"/>
    <property type="project" value="UniProtKB-EC"/>
</dbReference>
<dbReference type="SUPFAM" id="SSF56719">
    <property type="entry name" value="Type II DNA topoisomerase"/>
    <property type="match status" value="1"/>
</dbReference>
<gene>
    <name evidence="8 12" type="primary">gyrA</name>
    <name evidence="12" type="ORF">ACFSYJ_21320</name>
</gene>
<dbReference type="Gene3D" id="3.90.199.10">
    <property type="entry name" value="Topoisomerase II, domain 5"/>
    <property type="match status" value="1"/>
</dbReference>
<evidence type="ECO:0000256" key="9">
    <source>
        <dbReference type="PROSITE-ProRule" id="PRU01384"/>
    </source>
</evidence>
<dbReference type="CDD" id="cd00187">
    <property type="entry name" value="TOP4c"/>
    <property type="match status" value="1"/>
</dbReference>
<dbReference type="InterPro" id="IPR035516">
    <property type="entry name" value="Gyrase/topoIV_suA_C"/>
</dbReference>
<evidence type="ECO:0000256" key="7">
    <source>
        <dbReference type="ARBA" id="ARBA00023235"/>
    </source>
</evidence>
<evidence type="ECO:0000259" key="11">
    <source>
        <dbReference type="PROSITE" id="PS52040"/>
    </source>
</evidence>
<dbReference type="InterPro" id="IPR013757">
    <property type="entry name" value="Topo_IIA_A_a_sf"/>
</dbReference>
<keyword evidence="6 8" id="KW-0238">DNA-binding</keyword>
<dbReference type="Gene3D" id="3.30.1360.40">
    <property type="match status" value="1"/>
</dbReference>
<dbReference type="Proteomes" id="UP001597419">
    <property type="component" value="Unassembled WGS sequence"/>
</dbReference>
<dbReference type="NCBIfam" id="NF004044">
    <property type="entry name" value="PRK05561.1"/>
    <property type="match status" value="1"/>
</dbReference>
<keyword evidence="3 8" id="KW-0547">Nucleotide-binding</keyword>
<feature type="compositionally biased region" description="Acidic residues" evidence="10">
    <location>
        <begin position="820"/>
        <end position="842"/>
    </location>
</feature>
<evidence type="ECO:0000313" key="12">
    <source>
        <dbReference type="EMBL" id="MFD2461161.1"/>
    </source>
</evidence>
<dbReference type="EC" id="5.6.2.2" evidence="8"/>
<dbReference type="HAMAP" id="MF_01897">
    <property type="entry name" value="GyrA"/>
    <property type="match status" value="1"/>
</dbReference>
<dbReference type="Gene3D" id="2.120.10.90">
    <property type="entry name" value="DNA gyrase/topoisomerase IV, subunit A, C-terminal"/>
    <property type="match status" value="1"/>
</dbReference>
<dbReference type="InterPro" id="IPR013758">
    <property type="entry name" value="Topo_IIA_A/C_ab"/>
</dbReference>
<evidence type="ECO:0000256" key="1">
    <source>
        <dbReference type="ARBA" id="ARBA00000185"/>
    </source>
</evidence>
<dbReference type="Pfam" id="PF03989">
    <property type="entry name" value="DNA_gyraseA_C"/>
    <property type="match status" value="6"/>
</dbReference>
<comment type="caution">
    <text evidence="12">The sequence shown here is derived from an EMBL/GenBank/DDBJ whole genome shotgun (WGS) entry which is preliminary data.</text>
</comment>
<comment type="subcellular location">
    <subcellularLocation>
        <location evidence="8">Cytoplasm</location>
    </subcellularLocation>
</comment>
<keyword evidence="7 8" id="KW-0413">Isomerase</keyword>
<dbReference type="EMBL" id="JBHUKU010000011">
    <property type="protein sequence ID" value="MFD2461161.1"/>
    <property type="molecule type" value="Genomic_DNA"/>
</dbReference>
<feature type="active site" description="O-(5'-phospho-DNA)-tyrosine intermediate" evidence="8 9">
    <location>
        <position position="128"/>
    </location>
</feature>
<comment type="subunit">
    <text evidence="8">Heterotetramer, composed of two GyrA and two GyrB chains. In the heterotetramer, GyrA contains the active site tyrosine that forms a transient covalent intermediate with DNA, while GyrB binds cofactors and catalyzes ATP hydrolysis.</text>
</comment>
<dbReference type="InterPro" id="IPR002205">
    <property type="entry name" value="Topo_IIA_dom_A"/>
</dbReference>
<name>A0ABW5GJW3_9PSEU</name>
<keyword evidence="4 8" id="KW-0067">ATP-binding</keyword>
<evidence type="ECO:0000256" key="4">
    <source>
        <dbReference type="ARBA" id="ARBA00022840"/>
    </source>
</evidence>
<keyword evidence="13" id="KW-1185">Reference proteome</keyword>